<dbReference type="SUPFAM" id="SSF81324">
    <property type="entry name" value="Voltage-gated potassium channels"/>
    <property type="match status" value="1"/>
</dbReference>
<evidence type="ECO:0000256" key="1">
    <source>
        <dbReference type="ARBA" id="ARBA00004141"/>
    </source>
</evidence>
<dbReference type="GO" id="GO:0005886">
    <property type="term" value="C:plasma membrane"/>
    <property type="evidence" value="ECO:0007669"/>
    <property type="project" value="TreeGrafter"/>
</dbReference>
<organism evidence="7 8">
    <name type="scientific">Rhipicephalus sanguineus</name>
    <name type="common">Brown dog tick</name>
    <name type="synonym">Ixodes sanguineus</name>
    <dbReference type="NCBI Taxonomy" id="34632"/>
    <lineage>
        <taxon>Eukaryota</taxon>
        <taxon>Metazoa</taxon>
        <taxon>Ecdysozoa</taxon>
        <taxon>Arthropoda</taxon>
        <taxon>Chelicerata</taxon>
        <taxon>Arachnida</taxon>
        <taxon>Acari</taxon>
        <taxon>Parasitiformes</taxon>
        <taxon>Ixodida</taxon>
        <taxon>Ixodoidea</taxon>
        <taxon>Ixodidae</taxon>
        <taxon>Rhipicephalinae</taxon>
        <taxon>Rhipicephalus</taxon>
        <taxon>Rhipicephalus</taxon>
    </lineage>
</organism>
<dbReference type="EMBL" id="JABSTV010001249">
    <property type="protein sequence ID" value="KAH7962287.1"/>
    <property type="molecule type" value="Genomic_DNA"/>
</dbReference>
<feature type="transmembrane region" description="Helical" evidence="5">
    <location>
        <begin position="50"/>
        <end position="70"/>
    </location>
</feature>
<keyword evidence="8" id="KW-1185">Reference proteome</keyword>
<dbReference type="PANTHER" id="PTHR10217:SF637">
    <property type="entry name" value="EAG-LIKE K[+] CHANNEL, ISOFORM A"/>
    <property type="match status" value="1"/>
</dbReference>
<dbReference type="AlphaFoldDB" id="A0A9D4Q1M0"/>
<gene>
    <name evidence="7" type="ORF">HPB52_015328</name>
</gene>
<dbReference type="PANTHER" id="PTHR10217">
    <property type="entry name" value="VOLTAGE AND LIGAND GATED POTASSIUM CHANNEL"/>
    <property type="match status" value="1"/>
</dbReference>
<evidence type="ECO:0000259" key="6">
    <source>
        <dbReference type="Pfam" id="PF00520"/>
    </source>
</evidence>
<keyword evidence="3 5" id="KW-1133">Transmembrane helix</keyword>
<dbReference type="Pfam" id="PF00520">
    <property type="entry name" value="Ion_trans"/>
    <property type="match status" value="1"/>
</dbReference>
<proteinExistence type="predicted"/>
<comment type="caution">
    <text evidence="7">The sequence shown here is derived from an EMBL/GenBank/DDBJ whole genome shotgun (WGS) entry which is preliminary data.</text>
</comment>
<dbReference type="GO" id="GO:0005249">
    <property type="term" value="F:voltage-gated potassium channel activity"/>
    <property type="evidence" value="ECO:0007669"/>
    <property type="project" value="TreeGrafter"/>
</dbReference>
<evidence type="ECO:0000256" key="5">
    <source>
        <dbReference type="SAM" id="Phobius"/>
    </source>
</evidence>
<dbReference type="VEuPathDB" id="VectorBase:RSAN_036727"/>
<keyword evidence="4 5" id="KW-0472">Membrane</keyword>
<comment type="subcellular location">
    <subcellularLocation>
        <location evidence="1">Membrane</location>
        <topology evidence="1">Multi-pass membrane protein</topology>
    </subcellularLocation>
</comment>
<evidence type="ECO:0000256" key="3">
    <source>
        <dbReference type="ARBA" id="ARBA00022989"/>
    </source>
</evidence>
<evidence type="ECO:0000256" key="2">
    <source>
        <dbReference type="ARBA" id="ARBA00022692"/>
    </source>
</evidence>
<keyword evidence="2 5" id="KW-0812">Transmembrane</keyword>
<reference evidence="7" key="1">
    <citation type="journal article" date="2020" name="Cell">
        <title>Large-Scale Comparative Analyses of Tick Genomes Elucidate Their Genetic Diversity and Vector Capacities.</title>
        <authorList>
            <consortium name="Tick Genome and Microbiome Consortium (TIGMIC)"/>
            <person name="Jia N."/>
            <person name="Wang J."/>
            <person name="Shi W."/>
            <person name="Du L."/>
            <person name="Sun Y."/>
            <person name="Zhan W."/>
            <person name="Jiang J.F."/>
            <person name="Wang Q."/>
            <person name="Zhang B."/>
            <person name="Ji P."/>
            <person name="Bell-Sakyi L."/>
            <person name="Cui X.M."/>
            <person name="Yuan T.T."/>
            <person name="Jiang B.G."/>
            <person name="Yang W.F."/>
            <person name="Lam T.T."/>
            <person name="Chang Q.C."/>
            <person name="Ding S.J."/>
            <person name="Wang X.J."/>
            <person name="Zhu J.G."/>
            <person name="Ruan X.D."/>
            <person name="Zhao L."/>
            <person name="Wei J.T."/>
            <person name="Ye R.Z."/>
            <person name="Que T.C."/>
            <person name="Du C.H."/>
            <person name="Zhou Y.H."/>
            <person name="Cheng J.X."/>
            <person name="Dai P.F."/>
            <person name="Guo W.B."/>
            <person name="Han X.H."/>
            <person name="Huang E.J."/>
            <person name="Li L.F."/>
            <person name="Wei W."/>
            <person name="Gao Y.C."/>
            <person name="Liu J.Z."/>
            <person name="Shao H.Z."/>
            <person name="Wang X."/>
            <person name="Wang C.C."/>
            <person name="Yang T.C."/>
            <person name="Huo Q.B."/>
            <person name="Li W."/>
            <person name="Chen H.Y."/>
            <person name="Chen S.E."/>
            <person name="Zhou L.G."/>
            <person name="Ni X.B."/>
            <person name="Tian J.H."/>
            <person name="Sheng Y."/>
            <person name="Liu T."/>
            <person name="Pan Y.S."/>
            <person name="Xia L.Y."/>
            <person name="Li J."/>
            <person name="Zhao F."/>
            <person name="Cao W.C."/>
        </authorList>
    </citation>
    <scope>NUCLEOTIDE SEQUENCE</scope>
    <source>
        <strain evidence="7">Rsan-2018</strain>
    </source>
</reference>
<evidence type="ECO:0000313" key="7">
    <source>
        <dbReference type="EMBL" id="KAH7962287.1"/>
    </source>
</evidence>
<protein>
    <recommendedName>
        <fullName evidence="6">Ion transport domain-containing protein</fullName>
    </recommendedName>
</protein>
<dbReference type="InterPro" id="IPR050818">
    <property type="entry name" value="KCNH_animal-type"/>
</dbReference>
<accession>A0A9D4Q1M0</accession>
<sequence>MGAIGIKAVCQTTPQNLLHSTALPEYKTAAIKKSRFILSHYGAFKTCWDWLILVATVYVAVVVPYSACFGEMQSHTVQQQQQRIALMAAGLNASSLLEQSAANETSYGAGGGVPAGSALPPPAAEPQLDGNRTIISDVIVEAMFIIDIGLNFRTTFVNKKGEVVAKPKSVALNYLRGWFIVDLLAALPFDLLNAAGLYSRVRASKHHHWIG</sequence>
<evidence type="ECO:0000313" key="8">
    <source>
        <dbReference type="Proteomes" id="UP000821837"/>
    </source>
</evidence>
<dbReference type="Proteomes" id="UP000821837">
    <property type="component" value="Chromosome 3"/>
</dbReference>
<reference evidence="7" key="2">
    <citation type="submission" date="2021-09" db="EMBL/GenBank/DDBJ databases">
        <authorList>
            <person name="Jia N."/>
            <person name="Wang J."/>
            <person name="Shi W."/>
            <person name="Du L."/>
            <person name="Sun Y."/>
            <person name="Zhan W."/>
            <person name="Jiang J."/>
            <person name="Wang Q."/>
            <person name="Zhang B."/>
            <person name="Ji P."/>
            <person name="Sakyi L.B."/>
            <person name="Cui X."/>
            <person name="Yuan T."/>
            <person name="Jiang B."/>
            <person name="Yang W."/>
            <person name="Lam T.T.-Y."/>
            <person name="Chang Q."/>
            <person name="Ding S."/>
            <person name="Wang X."/>
            <person name="Zhu J."/>
            <person name="Ruan X."/>
            <person name="Zhao L."/>
            <person name="Wei J."/>
            <person name="Que T."/>
            <person name="Du C."/>
            <person name="Cheng J."/>
            <person name="Dai P."/>
            <person name="Han X."/>
            <person name="Huang E."/>
            <person name="Gao Y."/>
            <person name="Liu J."/>
            <person name="Shao H."/>
            <person name="Ye R."/>
            <person name="Li L."/>
            <person name="Wei W."/>
            <person name="Wang X."/>
            <person name="Wang C."/>
            <person name="Huo Q."/>
            <person name="Li W."/>
            <person name="Guo W."/>
            <person name="Chen H."/>
            <person name="Chen S."/>
            <person name="Zhou L."/>
            <person name="Zhou L."/>
            <person name="Ni X."/>
            <person name="Tian J."/>
            <person name="Zhou Y."/>
            <person name="Sheng Y."/>
            <person name="Liu T."/>
            <person name="Pan Y."/>
            <person name="Xia L."/>
            <person name="Li J."/>
            <person name="Zhao F."/>
            <person name="Cao W."/>
        </authorList>
    </citation>
    <scope>NUCLEOTIDE SEQUENCE</scope>
    <source>
        <strain evidence="7">Rsan-2018</strain>
        <tissue evidence="7">Larvae</tissue>
    </source>
</reference>
<dbReference type="GO" id="GO:0042391">
    <property type="term" value="P:regulation of membrane potential"/>
    <property type="evidence" value="ECO:0007669"/>
    <property type="project" value="TreeGrafter"/>
</dbReference>
<dbReference type="InterPro" id="IPR005821">
    <property type="entry name" value="Ion_trans_dom"/>
</dbReference>
<feature type="domain" description="Ion transport" evidence="6">
    <location>
        <begin position="46"/>
        <end position="195"/>
    </location>
</feature>
<evidence type="ECO:0000256" key="4">
    <source>
        <dbReference type="ARBA" id="ARBA00023136"/>
    </source>
</evidence>
<name>A0A9D4Q1M0_RHISA</name>